<sequence length="154" mass="17904">MTVLHLCVGLPGAGKTTLARRLEAQCSALRLSTDDWMHPLFGAGESENKRDVLEHELLWSIARRVLTLGTDVVLDYGLWSRQERDLYRARAAELGVNVILYFLDPSLEELWRRLEVRNAEPGYPFKVTREELELWNTWFERPTPEEQALFHQPD</sequence>
<evidence type="ECO:0000313" key="1">
    <source>
        <dbReference type="EMBL" id="RJF72558.1"/>
    </source>
</evidence>
<dbReference type="EMBL" id="QYUJ01000014">
    <property type="protein sequence ID" value="RJF72558.1"/>
    <property type="molecule type" value="Genomic_DNA"/>
</dbReference>
<dbReference type="AlphaFoldDB" id="A0A418V8W9"/>
<reference evidence="1 2" key="1">
    <citation type="submission" date="2018-09" db="EMBL/GenBank/DDBJ databases">
        <authorList>
            <person name="Zhu H."/>
        </authorList>
    </citation>
    <scope>NUCLEOTIDE SEQUENCE [LARGE SCALE GENOMIC DNA]</scope>
    <source>
        <strain evidence="1 2">K2S05-167</strain>
    </source>
</reference>
<dbReference type="RefSeq" id="WP_119764808.1">
    <property type="nucleotide sequence ID" value="NZ_QYUJ01000014.1"/>
</dbReference>
<dbReference type="Proteomes" id="UP000286287">
    <property type="component" value="Unassembled WGS sequence"/>
</dbReference>
<dbReference type="OrthoDB" id="2639622at2"/>
<dbReference type="SUPFAM" id="SSF52540">
    <property type="entry name" value="P-loop containing nucleoside triphosphate hydrolases"/>
    <property type="match status" value="1"/>
</dbReference>
<gene>
    <name evidence="1" type="ORF">D3875_14410</name>
</gene>
<organism evidence="1 2">
    <name type="scientific">Deinococcus cavernae</name>
    <dbReference type="NCBI Taxonomy" id="2320857"/>
    <lineage>
        <taxon>Bacteria</taxon>
        <taxon>Thermotogati</taxon>
        <taxon>Deinococcota</taxon>
        <taxon>Deinococci</taxon>
        <taxon>Deinococcales</taxon>
        <taxon>Deinococcaceae</taxon>
        <taxon>Deinococcus</taxon>
    </lineage>
</organism>
<dbReference type="Gene3D" id="3.40.50.300">
    <property type="entry name" value="P-loop containing nucleotide triphosphate hydrolases"/>
    <property type="match status" value="1"/>
</dbReference>
<accession>A0A418V8W9</accession>
<dbReference type="Pfam" id="PF13671">
    <property type="entry name" value="AAA_33"/>
    <property type="match status" value="1"/>
</dbReference>
<comment type="caution">
    <text evidence="1">The sequence shown here is derived from an EMBL/GenBank/DDBJ whole genome shotgun (WGS) entry which is preliminary data.</text>
</comment>
<dbReference type="PANTHER" id="PTHR37807">
    <property type="entry name" value="OS07G0160300 PROTEIN"/>
    <property type="match status" value="1"/>
</dbReference>
<evidence type="ECO:0000313" key="2">
    <source>
        <dbReference type="Proteomes" id="UP000286287"/>
    </source>
</evidence>
<dbReference type="PANTHER" id="PTHR37807:SF3">
    <property type="entry name" value="OS07G0160300 PROTEIN"/>
    <property type="match status" value="1"/>
</dbReference>
<name>A0A418V8W9_9DEIO</name>
<keyword evidence="2" id="KW-1185">Reference proteome</keyword>
<protein>
    <recommendedName>
        <fullName evidence="3">ATP-binding protein</fullName>
    </recommendedName>
</protein>
<dbReference type="InterPro" id="IPR027417">
    <property type="entry name" value="P-loop_NTPase"/>
</dbReference>
<evidence type="ECO:0008006" key="3">
    <source>
        <dbReference type="Google" id="ProtNLM"/>
    </source>
</evidence>
<proteinExistence type="predicted"/>